<proteinExistence type="predicted"/>
<dbReference type="EMBL" id="PENI01000006">
    <property type="protein sequence ID" value="RMB85577.1"/>
    <property type="molecule type" value="Genomic_DNA"/>
</dbReference>
<protein>
    <submittedName>
        <fullName evidence="3">Uncharacterized protein</fullName>
    </submittedName>
</protein>
<keyword evidence="2" id="KW-1133">Transmembrane helix</keyword>
<name>A0A3M0I8L0_9ACTN</name>
<dbReference type="RefSeq" id="WP_121889399.1">
    <property type="nucleotide sequence ID" value="NZ_JBEXWZ010000025.1"/>
</dbReference>
<gene>
    <name evidence="3" type="ORF">CTZ28_12335</name>
</gene>
<evidence type="ECO:0000313" key="3">
    <source>
        <dbReference type="EMBL" id="RMB85577.1"/>
    </source>
</evidence>
<sequence length="78" mass="8138">MPDNDPYRLTRGPAHEGGPRPESPRVGRALLWLLLVLSATANTVTSLAGAATAVSLACGLVTAACVTGLVMLRLRGRR</sequence>
<organism evidence="3 4">
    <name type="scientific">Streptomyces shenzhenensis</name>
    <dbReference type="NCBI Taxonomy" id="943815"/>
    <lineage>
        <taxon>Bacteria</taxon>
        <taxon>Bacillati</taxon>
        <taxon>Actinomycetota</taxon>
        <taxon>Actinomycetes</taxon>
        <taxon>Kitasatosporales</taxon>
        <taxon>Streptomycetaceae</taxon>
        <taxon>Streptomyces</taxon>
    </lineage>
</organism>
<dbReference type="Proteomes" id="UP000270471">
    <property type="component" value="Unassembled WGS sequence"/>
</dbReference>
<keyword evidence="2" id="KW-0812">Transmembrane</keyword>
<dbReference type="AlphaFoldDB" id="A0A3M0I8L0"/>
<keyword evidence="2" id="KW-0472">Membrane</keyword>
<comment type="caution">
    <text evidence="3">The sequence shown here is derived from an EMBL/GenBank/DDBJ whole genome shotgun (WGS) entry which is preliminary data.</text>
</comment>
<keyword evidence="4" id="KW-1185">Reference proteome</keyword>
<feature type="transmembrane region" description="Helical" evidence="2">
    <location>
        <begin position="54"/>
        <end position="74"/>
    </location>
</feature>
<feature type="region of interest" description="Disordered" evidence="1">
    <location>
        <begin position="1"/>
        <end position="23"/>
    </location>
</feature>
<evidence type="ECO:0000256" key="2">
    <source>
        <dbReference type="SAM" id="Phobius"/>
    </source>
</evidence>
<accession>A0A3M0I8L0</accession>
<evidence type="ECO:0000256" key="1">
    <source>
        <dbReference type="SAM" id="MobiDB-lite"/>
    </source>
</evidence>
<evidence type="ECO:0000313" key="4">
    <source>
        <dbReference type="Proteomes" id="UP000270471"/>
    </source>
</evidence>
<reference evidence="3 4" key="1">
    <citation type="submission" date="2017-11" db="EMBL/GenBank/DDBJ databases">
        <title>Draft genome of actinobacteria isolated from guarana (Paullinia cupana (Mart.) Ducke.</title>
        <authorList>
            <person name="Siqueira K.A."/>
            <person name="Liotti R.G."/>
            <person name="Mendes T.A.O."/>
            <person name="Soares M.A."/>
        </authorList>
    </citation>
    <scope>NUCLEOTIDE SEQUENCE [LARGE SCALE GENOMIC DNA]</scope>
    <source>
        <strain evidence="3 4">193</strain>
    </source>
</reference>